<dbReference type="KEGG" id="nhy:JQS43_02760"/>
<evidence type="ECO:0000313" key="3">
    <source>
        <dbReference type="Proteomes" id="UP000662857"/>
    </source>
</evidence>
<dbReference type="CDD" id="cd06260">
    <property type="entry name" value="DUF820-like"/>
    <property type="match status" value="1"/>
</dbReference>
<dbReference type="InterPro" id="IPR008538">
    <property type="entry name" value="Uma2"/>
</dbReference>
<keyword evidence="2" id="KW-0540">Nuclease</keyword>
<dbReference type="SUPFAM" id="SSF52980">
    <property type="entry name" value="Restriction endonuclease-like"/>
    <property type="match status" value="1"/>
</dbReference>
<keyword evidence="2" id="KW-0255">Endonuclease</keyword>
<name>A0A895YCR8_9ACTN</name>
<proteinExistence type="predicted"/>
<protein>
    <submittedName>
        <fullName evidence="2">Uma2 family endonuclease</fullName>
    </submittedName>
</protein>
<dbReference type="InterPro" id="IPR012296">
    <property type="entry name" value="Nuclease_put_TT1808"/>
</dbReference>
<dbReference type="InterPro" id="IPR011335">
    <property type="entry name" value="Restrct_endonuc-II-like"/>
</dbReference>
<accession>A0A895YCR8</accession>
<dbReference type="Gene3D" id="3.90.1570.10">
    <property type="entry name" value="tt1808, chain A"/>
    <property type="match status" value="1"/>
</dbReference>
<dbReference type="EMBL" id="CP070499">
    <property type="protein sequence ID" value="QSB15301.1"/>
    <property type="molecule type" value="Genomic_DNA"/>
</dbReference>
<dbReference type="Pfam" id="PF05685">
    <property type="entry name" value="Uma2"/>
    <property type="match status" value="1"/>
</dbReference>
<dbReference type="GO" id="GO:0004519">
    <property type="term" value="F:endonuclease activity"/>
    <property type="evidence" value="ECO:0007669"/>
    <property type="project" value="UniProtKB-KW"/>
</dbReference>
<reference evidence="2" key="1">
    <citation type="submission" date="2021-02" db="EMBL/GenBank/DDBJ databases">
        <title>Natrosporangium hydrolyticum gen. nov., sp. nov, a haloalkaliphilic actinobacterium from a soda solonchak soil.</title>
        <authorList>
            <person name="Sorokin D.Y."/>
            <person name="Khijniak T.V."/>
            <person name="Zakharycheva A.P."/>
            <person name="Boueva O.V."/>
            <person name="Ariskina E.V."/>
            <person name="Hahnke R.L."/>
            <person name="Bunk B."/>
            <person name="Sproer C."/>
            <person name="Schumann P."/>
            <person name="Evtushenko L.I."/>
            <person name="Kublanov I.V."/>
        </authorList>
    </citation>
    <scope>NUCLEOTIDE SEQUENCE</scope>
    <source>
        <strain evidence="2">DSM 106523</strain>
    </source>
</reference>
<dbReference type="PANTHER" id="PTHR35400">
    <property type="entry name" value="SLR1083 PROTEIN"/>
    <property type="match status" value="1"/>
</dbReference>
<dbReference type="PANTHER" id="PTHR35400:SF3">
    <property type="entry name" value="SLL1072 PROTEIN"/>
    <property type="match status" value="1"/>
</dbReference>
<evidence type="ECO:0000313" key="2">
    <source>
        <dbReference type="EMBL" id="QSB15301.1"/>
    </source>
</evidence>
<keyword evidence="2" id="KW-0378">Hydrolase</keyword>
<dbReference type="AlphaFoldDB" id="A0A895YCR8"/>
<keyword evidence="3" id="KW-1185">Reference proteome</keyword>
<dbReference type="RefSeq" id="WP_239677483.1">
    <property type="nucleotide sequence ID" value="NZ_CP070499.1"/>
</dbReference>
<dbReference type="Proteomes" id="UP000662857">
    <property type="component" value="Chromosome"/>
</dbReference>
<organism evidence="2 3">
    <name type="scientific">Natronosporangium hydrolyticum</name>
    <dbReference type="NCBI Taxonomy" id="2811111"/>
    <lineage>
        <taxon>Bacteria</taxon>
        <taxon>Bacillati</taxon>
        <taxon>Actinomycetota</taxon>
        <taxon>Actinomycetes</taxon>
        <taxon>Micromonosporales</taxon>
        <taxon>Micromonosporaceae</taxon>
        <taxon>Natronosporangium</taxon>
    </lineage>
</organism>
<gene>
    <name evidence="2" type="ORF">JQS43_02760</name>
</gene>
<sequence length="194" mass="21643">MIAALSELHPPPGGWTTDDLDELPEDGHRYELIDGALIVSPSPTFRHQKLGTRIETALEATCPDEWAVVQGVEVRISRRRSLTPDVLVVGSGPAEEEPSRFQAQEVLLVVEIVSPGSVTLDRIAKPALYAQAGIPYYWRVESEAGIVVYTHRLATDADVYVPTGQFDKVIDTLEPWQLRVPIDEITPRSYRQRM</sequence>
<feature type="domain" description="Putative restriction endonuclease" evidence="1">
    <location>
        <begin position="18"/>
        <end position="147"/>
    </location>
</feature>
<evidence type="ECO:0000259" key="1">
    <source>
        <dbReference type="Pfam" id="PF05685"/>
    </source>
</evidence>